<keyword evidence="17" id="KW-1160">Virus entry into host cell</keyword>
<evidence type="ECO:0000256" key="12">
    <source>
        <dbReference type="ARBA" id="ARBA00022921"/>
    </source>
</evidence>
<accession>A0AAU6S571</accession>
<dbReference type="Pfam" id="PF00761">
    <property type="entry name" value="Polyoma_coat2"/>
    <property type="match status" value="2"/>
</dbReference>
<evidence type="ECO:0000256" key="16">
    <source>
        <dbReference type="ARBA" id="ARBA00023288"/>
    </source>
</evidence>
<dbReference type="GO" id="GO:0019028">
    <property type="term" value="C:viral capsid"/>
    <property type="evidence" value="ECO:0007669"/>
    <property type="project" value="UniProtKB-KW"/>
</dbReference>
<dbReference type="GO" id="GO:0046718">
    <property type="term" value="P:symbiont entry into host cell"/>
    <property type="evidence" value="ECO:0007669"/>
    <property type="project" value="UniProtKB-KW"/>
</dbReference>
<dbReference type="GO" id="GO:0043657">
    <property type="term" value="C:host cell"/>
    <property type="evidence" value="ECO:0007669"/>
    <property type="project" value="GOC"/>
</dbReference>
<keyword evidence="13" id="KW-0238">DNA-binding</keyword>
<evidence type="ECO:0000256" key="5">
    <source>
        <dbReference type="ARBA" id="ARBA00022269"/>
    </source>
</evidence>
<keyword evidence="7" id="KW-0167">Capsid protein</keyword>
<keyword evidence="8" id="KW-1048">Host nucleus</keyword>
<keyword evidence="6" id="KW-1163">Viral penetration into host nucleus</keyword>
<evidence type="ECO:0000256" key="9">
    <source>
        <dbReference type="ARBA" id="ARBA00022707"/>
    </source>
</evidence>
<keyword evidence="10" id="KW-0946">Virion</keyword>
<evidence type="ECO:0000256" key="18">
    <source>
        <dbReference type="ARBA" id="ARBA00031865"/>
    </source>
</evidence>
<organism evidence="19">
    <name type="scientific">Plecotus auritus polyomavirus</name>
    <dbReference type="NCBI Taxonomy" id="3140010"/>
    <lineage>
        <taxon>Viruses</taxon>
        <taxon>Monodnaviria</taxon>
        <taxon>Shotokuvirae</taxon>
        <taxon>Cossaviricota</taxon>
        <taxon>Papovaviricetes</taxon>
        <taxon>Sepolyvirales</taxon>
        <taxon>Polyomaviridae</taxon>
    </lineage>
</organism>
<keyword evidence="16" id="KW-0449">Lipoprotein</keyword>
<evidence type="ECO:0000256" key="14">
    <source>
        <dbReference type="ARBA" id="ARBA00023136"/>
    </source>
</evidence>
<name>A0AAU6S571_9POLY</name>
<evidence type="ECO:0000256" key="15">
    <source>
        <dbReference type="ARBA" id="ARBA00023184"/>
    </source>
</evidence>
<evidence type="ECO:0000256" key="1">
    <source>
        <dbReference type="ARBA" id="ARBA00004147"/>
    </source>
</evidence>
<evidence type="ECO:0000256" key="6">
    <source>
        <dbReference type="ARBA" id="ARBA00022524"/>
    </source>
</evidence>
<evidence type="ECO:0000256" key="3">
    <source>
        <dbReference type="ARBA" id="ARBA00004625"/>
    </source>
</evidence>
<keyword evidence="15" id="KW-1038">Host endoplasmic reticulum</keyword>
<evidence type="ECO:0000256" key="11">
    <source>
        <dbReference type="ARBA" id="ARBA00022870"/>
    </source>
</evidence>
<dbReference type="InterPro" id="IPR001070">
    <property type="entry name" value="Polyoma_coat_VP2"/>
</dbReference>
<evidence type="ECO:0000256" key="4">
    <source>
        <dbReference type="ARBA" id="ARBA00006444"/>
    </source>
</evidence>
<reference evidence="19" key="2">
    <citation type="submission" date="2024-02" db="EMBL/GenBank/DDBJ databases">
        <authorList>
            <person name="Buigues J."/>
            <person name="Vinals A."/>
            <person name="Martinez-Recio R."/>
            <person name="S Monros J."/>
            <person name="Sanjuan R."/>
            <person name="Cuevas J.M."/>
        </authorList>
    </citation>
    <scope>NUCLEOTIDE SEQUENCE</scope>
    <source>
        <strain evidence="19">MAVG50</strain>
    </source>
</reference>
<sequence length="235" mass="25584">MGGVLSTVVDLIVLAIDISSATGLTMEALLTGEALASLEAEVFSLMTLEGLSGIEALAQLGWSAEQFSQLSLLATTYSQAIGYGVFFQTVLGLSTLIQAGIRIGLDVSTVHRNVLASELQRMFGNIANTLHINLSHQFNPLDWCASLHDNFPEGLENVDITFLSRFAQVLEHSRWVRQQTFTTNPELESGDVIEFYGPPGGANQRSTPDWLLHLILRLNGAEEATPFCRNMSTLS</sequence>
<evidence type="ECO:0000256" key="17">
    <source>
        <dbReference type="ARBA" id="ARBA00023296"/>
    </source>
</evidence>
<evidence type="ECO:0000256" key="10">
    <source>
        <dbReference type="ARBA" id="ARBA00022844"/>
    </source>
</evidence>
<evidence type="ECO:0000256" key="2">
    <source>
        <dbReference type="ARBA" id="ARBA00004328"/>
    </source>
</evidence>
<dbReference type="GO" id="GO:0075732">
    <property type="term" value="P:viral penetration into host nucleus"/>
    <property type="evidence" value="ECO:0007669"/>
    <property type="project" value="UniProtKB-KW"/>
</dbReference>
<dbReference type="GO" id="GO:0005198">
    <property type="term" value="F:structural molecule activity"/>
    <property type="evidence" value="ECO:0007669"/>
    <property type="project" value="InterPro"/>
</dbReference>
<dbReference type="GO" id="GO:0003677">
    <property type="term" value="F:DNA binding"/>
    <property type="evidence" value="ECO:0007669"/>
    <property type="project" value="UniProtKB-KW"/>
</dbReference>
<keyword evidence="11" id="KW-1043">Host membrane</keyword>
<dbReference type="GO" id="GO:0042025">
    <property type="term" value="C:host cell nucleus"/>
    <property type="evidence" value="ECO:0007669"/>
    <property type="project" value="UniProtKB-SubCell"/>
</dbReference>
<dbReference type="GO" id="GO:0044167">
    <property type="term" value="C:host cell endoplasmic reticulum membrane"/>
    <property type="evidence" value="ECO:0007669"/>
    <property type="project" value="UniProtKB-SubCell"/>
</dbReference>
<dbReference type="EMBL" id="PP410070">
    <property type="protein sequence ID" value="WZK92867.1"/>
    <property type="molecule type" value="Genomic_DNA"/>
</dbReference>
<evidence type="ECO:0000256" key="7">
    <source>
        <dbReference type="ARBA" id="ARBA00022561"/>
    </source>
</evidence>
<comment type="similarity">
    <text evidence="4">Belongs to the polyomaviruses capsid protein VP2 family.</text>
</comment>
<reference evidence="19" key="1">
    <citation type="journal article" date="2024" name="Microbiol. Spectr.">
        <title>Full-genome sequencing of dozens of new DNA viruses found in Spanish bat feces.</title>
        <authorList>
            <person name="Buigues J."/>
            <person name="Vinals A."/>
            <person name="Martinez-Recio R."/>
            <person name="Monros J.S."/>
            <person name="Sanjuan R."/>
            <person name="Cuevas J.M."/>
        </authorList>
    </citation>
    <scope>NUCLEOTIDE SEQUENCE</scope>
    <source>
        <strain evidence="19">MAVG50</strain>
    </source>
</reference>
<evidence type="ECO:0000256" key="8">
    <source>
        <dbReference type="ARBA" id="ARBA00022562"/>
    </source>
</evidence>
<protein>
    <recommendedName>
        <fullName evidence="5">Minor capsid protein VP2</fullName>
    </recommendedName>
    <alternativeName>
        <fullName evidence="18">Minor structural protein VP2</fullName>
    </alternativeName>
</protein>
<proteinExistence type="inferred from homology"/>
<keyword evidence="14" id="KW-0472">Membrane</keyword>
<evidence type="ECO:0000256" key="13">
    <source>
        <dbReference type="ARBA" id="ARBA00023125"/>
    </source>
</evidence>
<keyword evidence="9" id="KW-0519">Myristate</keyword>
<evidence type="ECO:0000313" key="19">
    <source>
        <dbReference type="EMBL" id="WZK92867.1"/>
    </source>
</evidence>
<keyword evidence="12" id="KW-0426">Late protein</keyword>
<comment type="subcellular location">
    <subcellularLocation>
        <location evidence="3">Host endoplasmic reticulum membrane</location>
    </subcellularLocation>
    <subcellularLocation>
        <location evidence="1">Host nucleus</location>
    </subcellularLocation>
    <subcellularLocation>
        <location evidence="2">Virion</location>
    </subcellularLocation>
</comment>